<evidence type="ECO:0000256" key="3">
    <source>
        <dbReference type="ARBA" id="ARBA00022741"/>
    </source>
</evidence>
<evidence type="ECO:0000256" key="5">
    <source>
        <dbReference type="ARBA" id="ARBA00022840"/>
    </source>
</evidence>
<dbReference type="Gene3D" id="1.10.510.10">
    <property type="entry name" value="Transferase(Phosphotransferase) domain 1"/>
    <property type="match status" value="1"/>
</dbReference>
<feature type="domain" description="Protein kinase" evidence="9">
    <location>
        <begin position="426"/>
        <end position="683"/>
    </location>
</feature>
<keyword evidence="7" id="KW-0175">Coiled coil</keyword>
<dbReference type="PANTHER" id="PTHR22974">
    <property type="entry name" value="MIXED LINEAGE PROTEIN KINASE"/>
    <property type="match status" value="1"/>
</dbReference>
<dbReference type="PROSITE" id="PS00107">
    <property type="entry name" value="PROTEIN_KINASE_ATP"/>
    <property type="match status" value="1"/>
</dbReference>
<dbReference type="GO" id="GO:0005524">
    <property type="term" value="F:ATP binding"/>
    <property type="evidence" value="ECO:0007669"/>
    <property type="project" value="UniProtKB-UniRule"/>
</dbReference>
<evidence type="ECO:0000313" key="10">
    <source>
        <dbReference type="EMBL" id="KAK9862138.1"/>
    </source>
</evidence>
<dbReference type="GO" id="GO:0004674">
    <property type="term" value="F:protein serine/threonine kinase activity"/>
    <property type="evidence" value="ECO:0007669"/>
    <property type="project" value="UniProtKB-KW"/>
</dbReference>
<evidence type="ECO:0000256" key="8">
    <source>
        <dbReference type="SAM" id="MobiDB-lite"/>
    </source>
</evidence>
<dbReference type="GO" id="GO:0035556">
    <property type="term" value="P:intracellular signal transduction"/>
    <property type="evidence" value="ECO:0007669"/>
    <property type="project" value="TreeGrafter"/>
</dbReference>
<keyword evidence="1" id="KW-0723">Serine/threonine-protein kinase</keyword>
<feature type="region of interest" description="Disordered" evidence="8">
    <location>
        <begin position="117"/>
        <end position="138"/>
    </location>
</feature>
<keyword evidence="11" id="KW-1185">Reference proteome</keyword>
<keyword evidence="3 6" id="KW-0547">Nucleotide-binding</keyword>
<organism evidence="10 11">
    <name type="scientific">Apatococcus fuscideae</name>
    <dbReference type="NCBI Taxonomy" id="2026836"/>
    <lineage>
        <taxon>Eukaryota</taxon>
        <taxon>Viridiplantae</taxon>
        <taxon>Chlorophyta</taxon>
        <taxon>core chlorophytes</taxon>
        <taxon>Trebouxiophyceae</taxon>
        <taxon>Chlorellales</taxon>
        <taxon>Chlorellaceae</taxon>
        <taxon>Apatococcus</taxon>
    </lineage>
</organism>
<evidence type="ECO:0000256" key="6">
    <source>
        <dbReference type="PROSITE-ProRule" id="PRU10141"/>
    </source>
</evidence>
<keyword evidence="4" id="KW-0418">Kinase</keyword>
<dbReference type="InterPro" id="IPR017441">
    <property type="entry name" value="Protein_kinase_ATP_BS"/>
</dbReference>
<keyword evidence="2" id="KW-0808">Transferase</keyword>
<dbReference type="EMBL" id="JALJOV010000650">
    <property type="protein sequence ID" value="KAK9862138.1"/>
    <property type="molecule type" value="Genomic_DNA"/>
</dbReference>
<feature type="coiled-coil region" evidence="7">
    <location>
        <begin position="199"/>
        <end position="233"/>
    </location>
</feature>
<dbReference type="SUPFAM" id="SSF56112">
    <property type="entry name" value="Protein kinase-like (PK-like)"/>
    <property type="match status" value="1"/>
</dbReference>
<name>A0AAW1T0I2_9CHLO</name>
<evidence type="ECO:0000256" key="1">
    <source>
        <dbReference type="ARBA" id="ARBA00022527"/>
    </source>
</evidence>
<dbReference type="Pfam" id="PF00069">
    <property type="entry name" value="Pkinase"/>
    <property type="match status" value="1"/>
</dbReference>
<evidence type="ECO:0000256" key="2">
    <source>
        <dbReference type="ARBA" id="ARBA00022679"/>
    </source>
</evidence>
<accession>A0AAW1T0I2</accession>
<feature type="binding site" evidence="6">
    <location>
        <position position="455"/>
    </location>
    <ligand>
        <name>ATP</name>
        <dbReference type="ChEBI" id="CHEBI:30616"/>
    </ligand>
</feature>
<keyword evidence="5 6" id="KW-0067">ATP-binding</keyword>
<dbReference type="InterPro" id="IPR000719">
    <property type="entry name" value="Prot_kinase_dom"/>
</dbReference>
<dbReference type="Proteomes" id="UP001485043">
    <property type="component" value="Unassembled WGS sequence"/>
</dbReference>
<reference evidence="10 11" key="1">
    <citation type="journal article" date="2024" name="Nat. Commun.">
        <title>Phylogenomics reveals the evolutionary origins of lichenization in chlorophyte algae.</title>
        <authorList>
            <person name="Puginier C."/>
            <person name="Libourel C."/>
            <person name="Otte J."/>
            <person name="Skaloud P."/>
            <person name="Haon M."/>
            <person name="Grisel S."/>
            <person name="Petersen M."/>
            <person name="Berrin J.G."/>
            <person name="Delaux P.M."/>
            <person name="Dal Grande F."/>
            <person name="Keller J."/>
        </authorList>
    </citation>
    <scope>NUCLEOTIDE SEQUENCE [LARGE SCALE GENOMIC DNA]</scope>
    <source>
        <strain evidence="10 11">SAG 2523</strain>
    </source>
</reference>
<dbReference type="InterPro" id="IPR011009">
    <property type="entry name" value="Kinase-like_dom_sf"/>
</dbReference>
<sequence>MALLRQSQDERLKLLERRLTGQELSKDACEQLTTLLLSEASQEALAVSEPGQSMDRPSDVSKRRQSKGSSSPRKKRRTMDAVGLDAASPSAARPASAESPSIGALAHSYRAGCAPVEEHIPASPPPGSHQRFQHRDYRDQSDEQMIATDVEAGPTQQQQAACQTHPHGALKPKQLQKNKIDRYFPSHHPPTDAALLAELQQLRQDKERMILATAQLQQEVGEAQAAASAVEQKLHDCREAAAERERKAAAAMLRLAGKKAQAEGQLGALQLQQEGLRLGRLSILPSGPLGSQEVWEDGQAFRDLAAQSQAIALQRETIEAARKAARKKLLPPTPLAARPANQLPEGQRSTPAAKPPSPERMAPEEYVAMEEVFKVKLGALKREEERLAKEQERLDFEKARHIRELKRRSEEDSSRFSGHQVLKQRYLLLHLLGKGGFSEVFKAFDTQSLQEVAVKVHQLNVAWPTARKAAYVRHAVREYEIHKCLRHTNIVALLDIFEIDANTFATVLELCTGGDLDTYLKENQVLPEKEARVIAAQVKITDFGLCKIVEDWAHSRHGADQAGRWHLLVPAARVLRNWLPSSSHLQQGGWSGLWGSFLFQMLFGRRPFGEGSSQEATSCHDDIILHAKSVSIPTQTCCLCRSQGLHLPGALLTASKSRLDVQAAAGHAYMALKRPKTTPAKHD</sequence>
<proteinExistence type="predicted"/>
<gene>
    <name evidence="10" type="ORF">WJX84_000682</name>
</gene>
<comment type="caution">
    <text evidence="10">The sequence shown here is derived from an EMBL/GenBank/DDBJ whole genome shotgun (WGS) entry which is preliminary data.</text>
</comment>
<protein>
    <recommendedName>
        <fullName evidence="9">Protein kinase domain-containing protein</fullName>
    </recommendedName>
</protein>
<dbReference type="GO" id="GO:0007059">
    <property type="term" value="P:chromosome segregation"/>
    <property type="evidence" value="ECO:0007669"/>
    <property type="project" value="TreeGrafter"/>
</dbReference>
<evidence type="ECO:0000259" key="9">
    <source>
        <dbReference type="PROSITE" id="PS50011"/>
    </source>
</evidence>
<feature type="region of interest" description="Disordered" evidence="8">
    <location>
        <begin position="43"/>
        <end position="99"/>
    </location>
</feature>
<evidence type="ECO:0000256" key="7">
    <source>
        <dbReference type="SAM" id="Coils"/>
    </source>
</evidence>
<dbReference type="AlphaFoldDB" id="A0AAW1T0I2"/>
<feature type="region of interest" description="Disordered" evidence="8">
    <location>
        <begin position="331"/>
        <end position="360"/>
    </location>
</feature>
<dbReference type="PANTHER" id="PTHR22974:SF23">
    <property type="entry name" value="TOUSLED-LIKE KINASE, ISOFORM G"/>
    <property type="match status" value="1"/>
</dbReference>
<dbReference type="PROSITE" id="PS50011">
    <property type="entry name" value="PROTEIN_KINASE_DOM"/>
    <property type="match status" value="1"/>
</dbReference>
<evidence type="ECO:0000256" key="4">
    <source>
        <dbReference type="ARBA" id="ARBA00022777"/>
    </source>
</evidence>
<dbReference type="GO" id="GO:0005634">
    <property type="term" value="C:nucleus"/>
    <property type="evidence" value="ECO:0007669"/>
    <property type="project" value="TreeGrafter"/>
</dbReference>
<feature type="compositionally biased region" description="Low complexity" evidence="8">
    <location>
        <begin position="86"/>
        <end position="99"/>
    </location>
</feature>
<evidence type="ECO:0000313" key="11">
    <source>
        <dbReference type="Proteomes" id="UP001485043"/>
    </source>
</evidence>